<dbReference type="PANTHER" id="PTHR30055">
    <property type="entry name" value="HTH-TYPE TRANSCRIPTIONAL REGULATOR RUTR"/>
    <property type="match status" value="1"/>
</dbReference>
<dbReference type="Proteomes" id="UP000662572">
    <property type="component" value="Unassembled WGS sequence"/>
</dbReference>
<reference evidence="6" key="1">
    <citation type="journal article" date="2014" name="Int. J. Syst. Evol. Microbiol.">
        <title>Complete genome sequence of Corynebacterium casei LMG S-19264T (=DSM 44701T), isolated from a smear-ripened cheese.</title>
        <authorList>
            <consortium name="US DOE Joint Genome Institute (JGI-PGF)"/>
            <person name="Walter F."/>
            <person name="Albersmeier A."/>
            <person name="Kalinowski J."/>
            <person name="Ruckert C."/>
        </authorList>
    </citation>
    <scope>NUCLEOTIDE SEQUENCE</scope>
    <source>
        <strain evidence="6">KCTC 32296</strain>
    </source>
</reference>
<evidence type="ECO:0000256" key="4">
    <source>
        <dbReference type="PROSITE-ProRule" id="PRU00335"/>
    </source>
</evidence>
<accession>A0A918Q3R4</accession>
<dbReference type="PANTHER" id="PTHR30055:SF234">
    <property type="entry name" value="HTH-TYPE TRANSCRIPTIONAL REGULATOR BETI"/>
    <property type="match status" value="1"/>
</dbReference>
<keyword evidence="7" id="KW-1185">Reference proteome</keyword>
<protein>
    <submittedName>
        <fullName evidence="6">TetR family transcriptional regulator</fullName>
    </submittedName>
</protein>
<dbReference type="GO" id="GO:0003700">
    <property type="term" value="F:DNA-binding transcription factor activity"/>
    <property type="evidence" value="ECO:0007669"/>
    <property type="project" value="TreeGrafter"/>
</dbReference>
<dbReference type="InterPro" id="IPR039536">
    <property type="entry name" value="TetR_C_Proteobacteria"/>
</dbReference>
<sequence length="213" mass="23503">MTERQAQRRQGRPAAVDVEALNGLIIDTAKALFIKEGYEGASVEKIASLAGIGKLTIYRRYASKEALFIAVLESMSTGMWETPQARAFVDAPLDALKARCRVILDMTATEEGLAIYRVLIDAGTRFPELVASTVSKMKEPVEGKNLELLNQAQKQGQIRADIDIRNLGRVVSSMVTGWTLLNGLLGEEGLRDSEQRSQYFETAWSVLMLGIRP</sequence>
<dbReference type="Pfam" id="PF14246">
    <property type="entry name" value="TetR_C_7"/>
    <property type="match status" value="1"/>
</dbReference>
<dbReference type="PRINTS" id="PR00455">
    <property type="entry name" value="HTHTETR"/>
</dbReference>
<keyword evidence="2 4" id="KW-0238">DNA-binding</keyword>
<dbReference type="SUPFAM" id="SSF46689">
    <property type="entry name" value="Homeodomain-like"/>
    <property type="match status" value="1"/>
</dbReference>
<dbReference type="InterPro" id="IPR036271">
    <property type="entry name" value="Tet_transcr_reg_TetR-rel_C_sf"/>
</dbReference>
<keyword evidence="1" id="KW-0805">Transcription regulation</keyword>
<dbReference type="Gene3D" id="1.10.357.10">
    <property type="entry name" value="Tetracycline Repressor, domain 2"/>
    <property type="match status" value="1"/>
</dbReference>
<dbReference type="InterPro" id="IPR001647">
    <property type="entry name" value="HTH_TetR"/>
</dbReference>
<dbReference type="InterPro" id="IPR009057">
    <property type="entry name" value="Homeodomain-like_sf"/>
</dbReference>
<feature type="domain" description="HTH tetR-type" evidence="5">
    <location>
        <begin position="19"/>
        <end position="79"/>
    </location>
</feature>
<dbReference type="PROSITE" id="PS50977">
    <property type="entry name" value="HTH_TETR_2"/>
    <property type="match status" value="1"/>
</dbReference>
<name>A0A918Q3R4_9CAUL</name>
<evidence type="ECO:0000259" key="5">
    <source>
        <dbReference type="PROSITE" id="PS50977"/>
    </source>
</evidence>
<evidence type="ECO:0000256" key="2">
    <source>
        <dbReference type="ARBA" id="ARBA00023125"/>
    </source>
</evidence>
<dbReference type="SUPFAM" id="SSF48498">
    <property type="entry name" value="Tetracyclin repressor-like, C-terminal domain"/>
    <property type="match status" value="1"/>
</dbReference>
<dbReference type="GO" id="GO:0000976">
    <property type="term" value="F:transcription cis-regulatory region binding"/>
    <property type="evidence" value="ECO:0007669"/>
    <property type="project" value="TreeGrafter"/>
</dbReference>
<dbReference type="AlphaFoldDB" id="A0A918Q3R4"/>
<comment type="caution">
    <text evidence="6">The sequence shown here is derived from an EMBL/GenBank/DDBJ whole genome shotgun (WGS) entry which is preliminary data.</text>
</comment>
<evidence type="ECO:0000313" key="7">
    <source>
        <dbReference type="Proteomes" id="UP000662572"/>
    </source>
</evidence>
<feature type="DNA-binding region" description="H-T-H motif" evidence="4">
    <location>
        <begin position="42"/>
        <end position="61"/>
    </location>
</feature>
<organism evidence="6 7">
    <name type="scientific">Asticcacaulis endophyticus</name>
    <dbReference type="NCBI Taxonomy" id="1395890"/>
    <lineage>
        <taxon>Bacteria</taxon>
        <taxon>Pseudomonadati</taxon>
        <taxon>Pseudomonadota</taxon>
        <taxon>Alphaproteobacteria</taxon>
        <taxon>Caulobacterales</taxon>
        <taxon>Caulobacteraceae</taxon>
        <taxon>Asticcacaulis</taxon>
    </lineage>
</organism>
<dbReference type="Pfam" id="PF00440">
    <property type="entry name" value="TetR_N"/>
    <property type="match status" value="1"/>
</dbReference>
<evidence type="ECO:0000256" key="1">
    <source>
        <dbReference type="ARBA" id="ARBA00023015"/>
    </source>
</evidence>
<evidence type="ECO:0000256" key="3">
    <source>
        <dbReference type="ARBA" id="ARBA00023163"/>
    </source>
</evidence>
<dbReference type="EMBL" id="BMZB01000002">
    <property type="protein sequence ID" value="GGZ32199.1"/>
    <property type="molecule type" value="Genomic_DNA"/>
</dbReference>
<evidence type="ECO:0000313" key="6">
    <source>
        <dbReference type="EMBL" id="GGZ32199.1"/>
    </source>
</evidence>
<keyword evidence="3" id="KW-0804">Transcription</keyword>
<dbReference type="InterPro" id="IPR050109">
    <property type="entry name" value="HTH-type_TetR-like_transc_reg"/>
</dbReference>
<proteinExistence type="predicted"/>
<reference evidence="6" key="2">
    <citation type="submission" date="2020-09" db="EMBL/GenBank/DDBJ databases">
        <authorList>
            <person name="Sun Q."/>
            <person name="Kim S."/>
        </authorList>
    </citation>
    <scope>NUCLEOTIDE SEQUENCE</scope>
    <source>
        <strain evidence="6">KCTC 32296</strain>
    </source>
</reference>
<dbReference type="RefSeq" id="WP_189486123.1">
    <property type="nucleotide sequence ID" value="NZ_BMZB01000002.1"/>
</dbReference>
<gene>
    <name evidence="6" type="ORF">GCM10011273_17850</name>
</gene>